<evidence type="ECO:0000256" key="2">
    <source>
        <dbReference type="ARBA" id="ARBA00022801"/>
    </source>
</evidence>
<evidence type="ECO:0000313" key="4">
    <source>
        <dbReference type="EMBL" id="WPJ96708.1"/>
    </source>
</evidence>
<organism evidence="4 5">
    <name type="scientific">Coraliomargarita algicola</name>
    <dbReference type="NCBI Taxonomy" id="3092156"/>
    <lineage>
        <taxon>Bacteria</taxon>
        <taxon>Pseudomonadati</taxon>
        <taxon>Verrucomicrobiota</taxon>
        <taxon>Opitutia</taxon>
        <taxon>Puniceicoccales</taxon>
        <taxon>Coraliomargaritaceae</taxon>
        <taxon>Coraliomargarita</taxon>
    </lineage>
</organism>
<dbReference type="PANTHER" id="PTHR45953">
    <property type="entry name" value="IDURONATE 2-SULFATASE"/>
    <property type="match status" value="1"/>
</dbReference>
<evidence type="ECO:0000256" key="1">
    <source>
        <dbReference type="ARBA" id="ARBA00022723"/>
    </source>
</evidence>
<keyword evidence="1" id="KW-0479">Metal-binding</keyword>
<dbReference type="Pfam" id="PF00884">
    <property type="entry name" value="Sulfatase"/>
    <property type="match status" value="1"/>
</dbReference>
<dbReference type="Proteomes" id="UP001324993">
    <property type="component" value="Chromosome"/>
</dbReference>
<evidence type="ECO:0000259" key="3">
    <source>
        <dbReference type="Pfam" id="PF00884"/>
    </source>
</evidence>
<name>A0ABZ0RMQ5_9BACT</name>
<dbReference type="RefSeq" id="WP_319833565.1">
    <property type="nucleotide sequence ID" value="NZ_CP138858.1"/>
</dbReference>
<dbReference type="Gene3D" id="3.40.720.10">
    <property type="entry name" value="Alkaline Phosphatase, subunit A"/>
    <property type="match status" value="1"/>
</dbReference>
<dbReference type="InterPro" id="IPR017850">
    <property type="entry name" value="Alkaline_phosphatase_core_sf"/>
</dbReference>
<keyword evidence="5" id="KW-1185">Reference proteome</keyword>
<gene>
    <name evidence="4" type="ORF">SH580_03190</name>
</gene>
<feature type="domain" description="Sulfatase N-terminal" evidence="3">
    <location>
        <begin position="4"/>
        <end position="393"/>
    </location>
</feature>
<reference evidence="4 5" key="1">
    <citation type="submission" date="2023-11" db="EMBL/GenBank/DDBJ databases">
        <title>Coraliomargarita sp. nov., isolated from marine algae.</title>
        <authorList>
            <person name="Lee J.K."/>
            <person name="Baek J.H."/>
            <person name="Kim J.M."/>
            <person name="Choi D.G."/>
            <person name="Jeon C.O."/>
        </authorList>
    </citation>
    <scope>NUCLEOTIDE SEQUENCE [LARGE SCALE GENOMIC DNA]</scope>
    <source>
        <strain evidence="4 5">J2-16</strain>
    </source>
</reference>
<proteinExistence type="predicted"/>
<keyword evidence="2" id="KW-0378">Hydrolase</keyword>
<dbReference type="EMBL" id="CP138858">
    <property type="protein sequence ID" value="WPJ96708.1"/>
    <property type="molecule type" value="Genomic_DNA"/>
</dbReference>
<protein>
    <submittedName>
        <fullName evidence="4">Sulfatase-like hydrolase/transferase</fullName>
    </submittedName>
</protein>
<accession>A0ABZ0RMQ5</accession>
<dbReference type="SUPFAM" id="SSF53649">
    <property type="entry name" value="Alkaline phosphatase-like"/>
    <property type="match status" value="1"/>
</dbReference>
<sequence length="504" mass="57869">MKAPNILCFVMDQLRADHLACYGNPDVKTPNIDRLAREGVRCDQSFVANPVCMPNRASMFTGQYPQAHGLRYNGFTLPPSRVTLPEVLRQNGYQTASIGKIHISAGPHEISNPELKDPIQLYEKKQYSQENDSMPLPYYGLEHVYLVDGHGDYAYGHYKNELDREYPGMSEKLLPENASYTPAEDLQDFKHGCWEQSIPVEHHYNTVIADKTIDYLENRDSEKPFFLWCSFPDPHHPYTTPDPYSRMYDPAKIHYAPKIRDGELDDLPPYMREMVEGSSEVMPWSYQDSEENFRTMFAYTYGMISFVDDCIGRIMTQLEQTGLAEDTIVVFLSDHGDLLADHGLNQKGPYLFESLVKVPTIWRCPQQIRGGESSSAVLSSVDLCPTLLDFAGVAAPGCVQRRSYRPVLSDGEAGHREWAYVEFDNPAYTSQRQIRSQEWAMTYDLRGETGLLFDLKNDPDELYNLWNHPDYAEKKQELLLLLLKQSSAASDNWEDRRFGWREFV</sequence>
<dbReference type="InterPro" id="IPR000917">
    <property type="entry name" value="Sulfatase_N"/>
</dbReference>
<dbReference type="PANTHER" id="PTHR45953:SF1">
    <property type="entry name" value="IDURONATE 2-SULFATASE"/>
    <property type="match status" value="1"/>
</dbReference>
<evidence type="ECO:0000313" key="5">
    <source>
        <dbReference type="Proteomes" id="UP001324993"/>
    </source>
</evidence>